<feature type="chain" id="PRO_5002432558" evidence="1">
    <location>
        <begin position="29"/>
        <end position="51"/>
    </location>
</feature>
<sequence length="51" mass="5719">MACSDFCTLVSAFFSFFIFLCGKQRCYTGDNEGLCITGRRNKTDCTKFLSA</sequence>
<dbReference type="AlphaFoldDB" id="A0A0E9SSN4"/>
<organism evidence="2">
    <name type="scientific">Anguilla anguilla</name>
    <name type="common">European freshwater eel</name>
    <name type="synonym">Muraena anguilla</name>
    <dbReference type="NCBI Taxonomy" id="7936"/>
    <lineage>
        <taxon>Eukaryota</taxon>
        <taxon>Metazoa</taxon>
        <taxon>Chordata</taxon>
        <taxon>Craniata</taxon>
        <taxon>Vertebrata</taxon>
        <taxon>Euteleostomi</taxon>
        <taxon>Actinopterygii</taxon>
        <taxon>Neopterygii</taxon>
        <taxon>Teleostei</taxon>
        <taxon>Anguilliformes</taxon>
        <taxon>Anguillidae</taxon>
        <taxon>Anguilla</taxon>
    </lineage>
</organism>
<protein>
    <submittedName>
        <fullName evidence="2">Uncharacterized protein</fullName>
    </submittedName>
</protein>
<name>A0A0E9SSN4_ANGAN</name>
<reference evidence="2" key="2">
    <citation type="journal article" date="2015" name="Fish Shellfish Immunol.">
        <title>Early steps in the European eel (Anguilla anguilla)-Vibrio vulnificus interaction in the gills: Role of the RtxA13 toxin.</title>
        <authorList>
            <person name="Callol A."/>
            <person name="Pajuelo D."/>
            <person name="Ebbesson L."/>
            <person name="Teles M."/>
            <person name="MacKenzie S."/>
            <person name="Amaro C."/>
        </authorList>
    </citation>
    <scope>NUCLEOTIDE SEQUENCE</scope>
</reference>
<dbReference type="EMBL" id="GBXM01064892">
    <property type="protein sequence ID" value="JAH43685.1"/>
    <property type="molecule type" value="Transcribed_RNA"/>
</dbReference>
<feature type="signal peptide" evidence="1">
    <location>
        <begin position="1"/>
        <end position="28"/>
    </location>
</feature>
<evidence type="ECO:0000313" key="2">
    <source>
        <dbReference type="EMBL" id="JAH43685.1"/>
    </source>
</evidence>
<evidence type="ECO:0000256" key="1">
    <source>
        <dbReference type="SAM" id="SignalP"/>
    </source>
</evidence>
<proteinExistence type="predicted"/>
<reference evidence="2" key="1">
    <citation type="submission" date="2014-11" db="EMBL/GenBank/DDBJ databases">
        <authorList>
            <person name="Amaro Gonzalez C."/>
        </authorList>
    </citation>
    <scope>NUCLEOTIDE SEQUENCE</scope>
</reference>
<accession>A0A0E9SSN4</accession>
<keyword evidence="1" id="KW-0732">Signal</keyword>